<evidence type="ECO:0000256" key="4">
    <source>
        <dbReference type="ARBA" id="ARBA00023015"/>
    </source>
</evidence>
<feature type="region of interest" description="Disordered" evidence="7">
    <location>
        <begin position="1"/>
        <end position="34"/>
    </location>
</feature>
<dbReference type="EMBL" id="CP004350">
    <property type="protein sequence ID" value="AHI19959.1"/>
    <property type="molecule type" value="Genomic_DNA"/>
</dbReference>
<protein>
    <recommendedName>
        <fullName evidence="6">Transcription antitermination protein NusB</fullName>
    </recommendedName>
    <alternativeName>
        <fullName evidence="6">Antitermination factor NusB</fullName>
    </alternativeName>
</protein>
<evidence type="ECO:0000256" key="2">
    <source>
        <dbReference type="ARBA" id="ARBA00022814"/>
    </source>
</evidence>
<feature type="compositionally biased region" description="Basic residues" evidence="7">
    <location>
        <begin position="24"/>
        <end position="34"/>
    </location>
</feature>
<name>A0ABM5PPW1_9CORY</name>
<dbReference type="PANTHER" id="PTHR11078">
    <property type="entry name" value="N UTILIZATION SUBSTANCE PROTEIN B-RELATED"/>
    <property type="match status" value="1"/>
</dbReference>
<comment type="similarity">
    <text evidence="1 6">Belongs to the NusB family.</text>
</comment>
<keyword evidence="4 6" id="KW-0805">Transcription regulation</keyword>
<reference evidence="10" key="1">
    <citation type="submission" date="2013-02" db="EMBL/GenBank/DDBJ databases">
        <title>The complete genome sequence of Corynebacterium casei LMG S-19264 (=DSM 44701).</title>
        <authorList>
            <person name="Ruckert C."/>
            <person name="Albersmeier A."/>
            <person name="Kalinowski J."/>
        </authorList>
    </citation>
    <scope>NUCLEOTIDE SEQUENCE [LARGE SCALE GENOMIC DNA]</scope>
    <source>
        <strain evidence="10">LMG S-19264</strain>
    </source>
</reference>
<dbReference type="InterPro" id="IPR011605">
    <property type="entry name" value="NusB_fam"/>
</dbReference>
<accession>A0ABM5PPW1</accession>
<organism evidence="9 10">
    <name type="scientific">Corynebacterium casei LMG S-19264</name>
    <dbReference type="NCBI Taxonomy" id="1285583"/>
    <lineage>
        <taxon>Bacteria</taxon>
        <taxon>Bacillati</taxon>
        <taxon>Actinomycetota</taxon>
        <taxon>Actinomycetes</taxon>
        <taxon>Mycobacteriales</taxon>
        <taxon>Corynebacteriaceae</taxon>
        <taxon>Corynebacterium</taxon>
    </lineage>
</organism>
<comment type="function">
    <text evidence="6">Involved in transcription antitermination. Required for transcription of ribosomal RNA (rRNA) genes. Binds specifically to the boxA antiterminator sequence of the ribosomal RNA (rrn) operons.</text>
</comment>
<evidence type="ECO:0000256" key="6">
    <source>
        <dbReference type="HAMAP-Rule" id="MF_00073"/>
    </source>
</evidence>
<feature type="domain" description="NusB/RsmB/TIM44" evidence="8">
    <location>
        <begin position="34"/>
        <end position="164"/>
    </location>
</feature>
<evidence type="ECO:0000313" key="10">
    <source>
        <dbReference type="Proteomes" id="UP000019226"/>
    </source>
</evidence>
<dbReference type="PANTHER" id="PTHR11078:SF3">
    <property type="entry name" value="ANTITERMINATION NUSB DOMAIN-CONTAINING PROTEIN"/>
    <property type="match status" value="1"/>
</dbReference>
<feature type="compositionally biased region" description="Acidic residues" evidence="7">
    <location>
        <begin position="178"/>
        <end position="209"/>
    </location>
</feature>
<keyword evidence="3 6" id="KW-0694">RNA-binding</keyword>
<gene>
    <name evidence="6" type="primary">nusB</name>
    <name evidence="9" type="ORF">CCASEI_06940</name>
</gene>
<feature type="region of interest" description="Disordered" evidence="7">
    <location>
        <begin position="172"/>
        <end position="232"/>
    </location>
</feature>
<dbReference type="Gene3D" id="1.10.940.10">
    <property type="entry name" value="NusB-like"/>
    <property type="match status" value="1"/>
</dbReference>
<dbReference type="Pfam" id="PF01029">
    <property type="entry name" value="NusB"/>
    <property type="match status" value="1"/>
</dbReference>
<keyword evidence="2 6" id="KW-0889">Transcription antitermination</keyword>
<dbReference type="Proteomes" id="UP000019226">
    <property type="component" value="Chromosome"/>
</dbReference>
<evidence type="ECO:0000256" key="1">
    <source>
        <dbReference type="ARBA" id="ARBA00005952"/>
    </source>
</evidence>
<evidence type="ECO:0000259" key="8">
    <source>
        <dbReference type="Pfam" id="PF01029"/>
    </source>
</evidence>
<dbReference type="InterPro" id="IPR006027">
    <property type="entry name" value="NusB_RsmB_TIM44"/>
</dbReference>
<proteinExistence type="inferred from homology"/>
<evidence type="ECO:0000256" key="3">
    <source>
        <dbReference type="ARBA" id="ARBA00022884"/>
    </source>
</evidence>
<keyword evidence="10" id="KW-1185">Reference proteome</keyword>
<keyword evidence="5 6" id="KW-0804">Transcription</keyword>
<dbReference type="HAMAP" id="MF_00073">
    <property type="entry name" value="NusB"/>
    <property type="match status" value="1"/>
</dbReference>
<evidence type="ECO:0000256" key="5">
    <source>
        <dbReference type="ARBA" id="ARBA00023163"/>
    </source>
</evidence>
<dbReference type="InterPro" id="IPR035926">
    <property type="entry name" value="NusB-like_sf"/>
</dbReference>
<dbReference type="NCBIfam" id="TIGR01951">
    <property type="entry name" value="nusB"/>
    <property type="match status" value="1"/>
</dbReference>
<evidence type="ECO:0000256" key="7">
    <source>
        <dbReference type="SAM" id="MobiDB-lite"/>
    </source>
</evidence>
<evidence type="ECO:0000313" key="9">
    <source>
        <dbReference type="EMBL" id="AHI19959.1"/>
    </source>
</evidence>
<dbReference type="SUPFAM" id="SSF48013">
    <property type="entry name" value="NusB-like"/>
    <property type="match status" value="1"/>
</dbReference>
<sequence length="232" mass="25675">MSEENTNAEPVAQAEGKATSNRVPKSRRHGARYRARRRAADIMYEAENRDVDPVAIVEDRIKLARENEHDVAPIAEYTKVLVTGVAEELDTIDTTIERFLSEDWELHRIPAVDRAIMRVAVWELLFNPEEIDLATAVTEGVELASEYSTDAAAPYINAVLDDVAHFRSEDNPMNADISAEDSEDEAESDVDATEDSTDDQAADVAEEIVAEAAPEAENTELSEMSEKPGENQ</sequence>